<dbReference type="OrthoDB" id="9815778at2"/>
<dbReference type="Pfam" id="PF00652">
    <property type="entry name" value="Ricin_B_lectin"/>
    <property type="match status" value="1"/>
</dbReference>
<evidence type="ECO:0000259" key="2">
    <source>
        <dbReference type="SMART" id="SM00458"/>
    </source>
</evidence>
<dbReference type="InterPro" id="IPR000772">
    <property type="entry name" value="Ricin_B_lectin"/>
</dbReference>
<evidence type="ECO:0000256" key="1">
    <source>
        <dbReference type="SAM" id="MobiDB-lite"/>
    </source>
</evidence>
<accession>A0A318NVA9</accession>
<evidence type="ECO:0000313" key="3">
    <source>
        <dbReference type="EMBL" id="PYC65532.1"/>
    </source>
</evidence>
<feature type="compositionally biased region" description="Basic and acidic residues" evidence="1">
    <location>
        <begin position="140"/>
        <end position="150"/>
    </location>
</feature>
<feature type="compositionally biased region" description="Low complexity" evidence="1">
    <location>
        <begin position="524"/>
        <end position="562"/>
    </location>
</feature>
<dbReference type="Gene3D" id="2.80.10.50">
    <property type="match status" value="1"/>
</dbReference>
<dbReference type="Proteomes" id="UP000248333">
    <property type="component" value="Unassembled WGS sequence"/>
</dbReference>
<sequence length="734" mass="78183">MPSQRTARPGLLNLAAETMSGTGGIFPDARKICGGGHREQARAVRRSGRVATDAPHRRSDPRRRHPTTVLPFRATTARISLAVGRSRPPVPHPAAGVPGTADRRATRAPGVASWKRGARCPRTPDAGEVLQRVERGRAGIRRDGDPDAKKGTNTVRTSSSWSPSRWLGQLRNRRGQQLGWLGRRAVGTVIASLAVLSAVVASIGWGISVAANSNDLTGRSISDDQMTMIATAARSCPMLTPARLSGQLMAESGLDTAAAGTVSGGRGIAGLDDDDWKKWTPWPQARRTDTSANILALAHQVCDLSGQLRLAKVPGDQWGLSLAAFRAGLEAVRDAGGIPQSASDYVDKANAYATYYATLPQFGDASTRAQFNPTGAPAAVKPLPGTYVQPLLAAGKVCAQVPPSAVAAVLMAASQFNPNRLGPKSEQGIAQFRADLWQRYGPPNASAWDPAVAIPAVGTALCEMVKEFSALQGDPYLLALTAFRIGPDAVRQSGGTPDAATQTFLRDVASYTSYYALDTRLTAKPAAGTPSPTAPATRTAPGTSPTPSPTVTKPTVQSTKPPARSNQPAVMAKDAHGTYGPYFIYNNATKLCVDLPGFYGGKVDGPVNQYPCAKTTTDNQEFVFIPRATGQDGHQLYWIRNMDDNFCLDPPGTGTVASSTPLGETVCYDKDNQYFQLEPRFVSGGFEYYRLRNAVSGFCLDVPGAGQSKEVRLALTPCQDNDDHEWALMEKSEW</sequence>
<evidence type="ECO:0000313" key="4">
    <source>
        <dbReference type="Proteomes" id="UP000248333"/>
    </source>
</evidence>
<dbReference type="PROSITE" id="PS50231">
    <property type="entry name" value="RICIN_B_LECTIN"/>
    <property type="match status" value="1"/>
</dbReference>
<gene>
    <name evidence="3" type="ORF">C7C45_28255</name>
</gene>
<dbReference type="InterPro" id="IPR023346">
    <property type="entry name" value="Lysozyme-like_dom_sf"/>
</dbReference>
<dbReference type="AlphaFoldDB" id="A0A318NVA9"/>
<feature type="region of interest" description="Disordered" evidence="1">
    <location>
        <begin position="524"/>
        <end position="570"/>
    </location>
</feature>
<dbReference type="EMBL" id="PYBV01000044">
    <property type="protein sequence ID" value="PYC65532.1"/>
    <property type="molecule type" value="Genomic_DNA"/>
</dbReference>
<feature type="compositionally biased region" description="Polar residues" evidence="1">
    <location>
        <begin position="151"/>
        <end position="163"/>
    </location>
</feature>
<feature type="region of interest" description="Disordered" evidence="1">
    <location>
        <begin position="84"/>
        <end position="123"/>
    </location>
</feature>
<name>A0A318NVA9_9ACTN</name>
<organism evidence="3 4">
    <name type="scientific">Micromonospora arborensis</name>
    <dbReference type="NCBI Taxonomy" id="2116518"/>
    <lineage>
        <taxon>Bacteria</taxon>
        <taxon>Bacillati</taxon>
        <taxon>Actinomycetota</taxon>
        <taxon>Actinomycetes</taxon>
        <taxon>Micromonosporales</taxon>
        <taxon>Micromonosporaceae</taxon>
        <taxon>Micromonospora</taxon>
    </lineage>
</organism>
<keyword evidence="4" id="KW-1185">Reference proteome</keyword>
<comment type="caution">
    <text evidence="3">The sequence shown here is derived from an EMBL/GenBank/DDBJ whole genome shotgun (WGS) entry which is preliminary data.</text>
</comment>
<dbReference type="SUPFAM" id="SSF53955">
    <property type="entry name" value="Lysozyme-like"/>
    <property type="match status" value="2"/>
</dbReference>
<dbReference type="InterPro" id="IPR035992">
    <property type="entry name" value="Ricin_B-like_lectins"/>
</dbReference>
<protein>
    <recommendedName>
        <fullName evidence="2">Ricin B lectin domain-containing protein</fullName>
    </recommendedName>
</protein>
<feature type="region of interest" description="Disordered" evidence="1">
    <location>
        <begin position="37"/>
        <end position="66"/>
    </location>
</feature>
<proteinExistence type="predicted"/>
<dbReference type="Gene3D" id="1.10.530.10">
    <property type="match status" value="2"/>
</dbReference>
<feature type="region of interest" description="Disordered" evidence="1">
    <location>
        <begin position="140"/>
        <end position="163"/>
    </location>
</feature>
<feature type="domain" description="Ricin B lectin" evidence="2">
    <location>
        <begin position="579"/>
        <end position="729"/>
    </location>
</feature>
<dbReference type="CDD" id="cd00161">
    <property type="entry name" value="beta-trefoil_Ricin-like"/>
    <property type="match status" value="1"/>
</dbReference>
<dbReference type="SMART" id="SM00458">
    <property type="entry name" value="RICIN"/>
    <property type="match status" value="1"/>
</dbReference>
<dbReference type="SUPFAM" id="SSF50370">
    <property type="entry name" value="Ricin B-like lectins"/>
    <property type="match status" value="1"/>
</dbReference>
<reference evidence="3 4" key="1">
    <citation type="submission" date="2018-03" db="EMBL/GenBank/DDBJ databases">
        <title>Bioinformatic expansion and discovery of thiopeptide antibiotics.</title>
        <authorList>
            <person name="Schwalen C.J."/>
            <person name="Hudson G.A."/>
            <person name="Mitchell D.A."/>
        </authorList>
    </citation>
    <scope>NUCLEOTIDE SEQUENCE [LARGE SCALE GENOMIC DNA]</scope>
    <source>
        <strain evidence="3 4">NRRL 8041</strain>
    </source>
</reference>